<evidence type="ECO:0000313" key="3">
    <source>
        <dbReference type="Proteomes" id="UP001305779"/>
    </source>
</evidence>
<reference evidence="2 3" key="1">
    <citation type="journal article" date="2023" name="G3 (Bethesda)">
        <title>A chromosome-level genome assembly of Zasmidium syzygii isolated from banana leaves.</title>
        <authorList>
            <person name="van Westerhoven A.C."/>
            <person name="Mehrabi R."/>
            <person name="Talebi R."/>
            <person name="Steentjes M.B.F."/>
            <person name="Corcolon B."/>
            <person name="Chong P.A."/>
            <person name="Kema G.H.J."/>
            <person name="Seidl M.F."/>
        </authorList>
    </citation>
    <scope>NUCLEOTIDE SEQUENCE [LARGE SCALE GENOMIC DNA]</scope>
    <source>
        <strain evidence="2 3">P124</strain>
    </source>
</reference>
<proteinExistence type="predicted"/>
<accession>A0ABR0ERX3</accession>
<name>A0ABR0ERX3_ZASCE</name>
<organism evidence="2 3">
    <name type="scientific">Zasmidium cellare</name>
    <name type="common">Wine cellar mold</name>
    <name type="synonym">Racodium cellare</name>
    <dbReference type="NCBI Taxonomy" id="395010"/>
    <lineage>
        <taxon>Eukaryota</taxon>
        <taxon>Fungi</taxon>
        <taxon>Dikarya</taxon>
        <taxon>Ascomycota</taxon>
        <taxon>Pezizomycotina</taxon>
        <taxon>Dothideomycetes</taxon>
        <taxon>Dothideomycetidae</taxon>
        <taxon>Mycosphaerellales</taxon>
        <taxon>Mycosphaerellaceae</taxon>
        <taxon>Zasmidium</taxon>
    </lineage>
</organism>
<feature type="compositionally biased region" description="Polar residues" evidence="1">
    <location>
        <begin position="95"/>
        <end position="105"/>
    </location>
</feature>
<feature type="compositionally biased region" description="Polar residues" evidence="1">
    <location>
        <begin position="54"/>
        <end position="67"/>
    </location>
</feature>
<dbReference type="EMBL" id="JAXOVC010000003">
    <property type="protein sequence ID" value="KAK4504347.1"/>
    <property type="molecule type" value="Genomic_DNA"/>
</dbReference>
<evidence type="ECO:0000313" key="2">
    <source>
        <dbReference type="EMBL" id="KAK4504347.1"/>
    </source>
</evidence>
<keyword evidence="3" id="KW-1185">Reference proteome</keyword>
<gene>
    <name evidence="2" type="ORF">PRZ48_005263</name>
</gene>
<comment type="caution">
    <text evidence="2">The sequence shown here is derived from an EMBL/GenBank/DDBJ whole genome shotgun (WGS) entry which is preliminary data.</text>
</comment>
<protein>
    <submittedName>
        <fullName evidence="2">Uncharacterized protein</fullName>
    </submittedName>
</protein>
<feature type="region of interest" description="Disordered" evidence="1">
    <location>
        <begin position="119"/>
        <end position="157"/>
    </location>
</feature>
<feature type="region of interest" description="Disordered" evidence="1">
    <location>
        <begin position="44"/>
        <end position="105"/>
    </location>
</feature>
<sequence length="157" mass="16990">MHLQELIDGIKTIMGIFSSSSARHSMRTSPSPPQEIVMTTGDRMRQPAIPKPQRLSTATDCASSSMIALQAPPSDRTRERQPRGHQPLRGHQAPASLNTAKDLSPQVSTSIKLLKLFKASTSATSPSPSSDLNELASRSQAPEAGIRNEHKRRLAAC</sequence>
<dbReference type="Proteomes" id="UP001305779">
    <property type="component" value="Unassembled WGS sequence"/>
</dbReference>
<feature type="compositionally biased region" description="Low complexity" evidence="1">
    <location>
        <begin position="119"/>
        <end position="130"/>
    </location>
</feature>
<evidence type="ECO:0000256" key="1">
    <source>
        <dbReference type="SAM" id="MobiDB-lite"/>
    </source>
</evidence>